<dbReference type="GO" id="GO:0006099">
    <property type="term" value="P:tricarboxylic acid cycle"/>
    <property type="evidence" value="ECO:0007669"/>
    <property type="project" value="UniProtKB-UniPathway"/>
</dbReference>
<dbReference type="EC" id="4.2.1.3" evidence="12"/>
<dbReference type="InterPro" id="IPR015928">
    <property type="entry name" value="Aconitase/3IPM_dehydase_swvl"/>
</dbReference>
<evidence type="ECO:0000313" key="18">
    <source>
        <dbReference type="Proteomes" id="UP001330482"/>
    </source>
</evidence>
<dbReference type="FunFam" id="3.20.19.10:FF:000001">
    <property type="entry name" value="Aconitate hydratase"/>
    <property type="match status" value="1"/>
</dbReference>
<dbReference type="Proteomes" id="UP001330482">
    <property type="component" value="Chromosome"/>
</dbReference>
<dbReference type="InterPro" id="IPR015931">
    <property type="entry name" value="Acnase/IPM_dHydase_lsu_aba_1/3"/>
</dbReference>
<comment type="cofactor">
    <cofactor evidence="1">
        <name>[4Fe-4S] cluster</name>
        <dbReference type="ChEBI" id="CHEBI:49883"/>
    </cofactor>
</comment>
<dbReference type="AlphaFoldDB" id="A0A4R0GEA3"/>
<dbReference type="RefSeq" id="WP_131632425.1">
    <property type="nucleotide sequence ID" value="NZ_CP142124.1"/>
</dbReference>
<keyword evidence="6" id="KW-0479">Metal-binding</keyword>
<dbReference type="PROSITE" id="PS01244">
    <property type="entry name" value="ACONITASE_2"/>
    <property type="match status" value="1"/>
</dbReference>
<feature type="domain" description="Aconitase/3-isopropylmalate dehydratase large subunit alpha/beta/alpha" evidence="13">
    <location>
        <begin position="74"/>
        <end position="562"/>
    </location>
</feature>
<keyword evidence="8 12" id="KW-0408">Iron</keyword>
<protein>
    <recommendedName>
        <fullName evidence="12">Aconitate hydratase</fullName>
        <shortName evidence="12">Aconitase</shortName>
        <ecNumber evidence="12">4.2.1.3</ecNumber>
    </recommendedName>
</protein>
<dbReference type="NCBIfam" id="NF006757">
    <property type="entry name" value="PRK09277.1"/>
    <property type="match status" value="1"/>
</dbReference>
<dbReference type="CDD" id="cd01580">
    <property type="entry name" value="AcnA_IRP_Swivel"/>
    <property type="match status" value="1"/>
</dbReference>
<comment type="catalytic activity">
    <reaction evidence="11 12">
        <text>citrate = D-threo-isocitrate</text>
        <dbReference type="Rhea" id="RHEA:10336"/>
        <dbReference type="ChEBI" id="CHEBI:15562"/>
        <dbReference type="ChEBI" id="CHEBI:16947"/>
        <dbReference type="EC" id="4.2.1.3"/>
    </reaction>
</comment>
<name>A0A4R0GEA3_9ENTR</name>
<evidence type="ECO:0000256" key="1">
    <source>
        <dbReference type="ARBA" id="ARBA00001966"/>
    </source>
</evidence>
<evidence type="ECO:0000256" key="9">
    <source>
        <dbReference type="ARBA" id="ARBA00023014"/>
    </source>
</evidence>
<proteinExistence type="inferred from homology"/>
<evidence type="ECO:0000256" key="6">
    <source>
        <dbReference type="ARBA" id="ARBA00022723"/>
    </source>
</evidence>
<evidence type="ECO:0000256" key="8">
    <source>
        <dbReference type="ARBA" id="ARBA00023004"/>
    </source>
</evidence>
<keyword evidence="18" id="KW-1185">Reference proteome</keyword>
<evidence type="ECO:0000256" key="11">
    <source>
        <dbReference type="ARBA" id="ARBA00023501"/>
    </source>
</evidence>
<evidence type="ECO:0000256" key="4">
    <source>
        <dbReference type="ARBA" id="ARBA00022485"/>
    </source>
</evidence>
<dbReference type="NCBIfam" id="NF009520">
    <property type="entry name" value="PRK12881.1"/>
    <property type="match status" value="1"/>
</dbReference>
<reference evidence="16 18" key="2">
    <citation type="submission" date="2024-01" db="EMBL/GenBank/DDBJ databases">
        <title>AV1 has a protective and therapeutic effect against plant viruses.</title>
        <authorList>
            <person name="Wang F."/>
        </authorList>
    </citation>
    <scope>NUCLEOTIDE SEQUENCE [LARGE SCALE GENOMIC DNA]</scope>
    <source>
        <strain evidence="16 18">AV1</strain>
    </source>
</reference>
<dbReference type="NCBIfam" id="TIGR01341">
    <property type="entry name" value="aconitase_1"/>
    <property type="match status" value="1"/>
</dbReference>
<dbReference type="PRINTS" id="PR00415">
    <property type="entry name" value="ACONITASE"/>
</dbReference>
<keyword evidence="7" id="KW-0694">RNA-binding</keyword>
<dbReference type="FunFam" id="3.30.499.10:FF:000009">
    <property type="entry name" value="Aconitate hydratase"/>
    <property type="match status" value="1"/>
</dbReference>
<keyword evidence="10 12" id="KW-0456">Lyase</keyword>
<evidence type="ECO:0000256" key="10">
    <source>
        <dbReference type="ARBA" id="ARBA00023239"/>
    </source>
</evidence>
<dbReference type="GO" id="GO:0046872">
    <property type="term" value="F:metal ion binding"/>
    <property type="evidence" value="ECO:0007669"/>
    <property type="project" value="UniProtKB-KW"/>
</dbReference>
<gene>
    <name evidence="15" type="primary">acnA</name>
    <name evidence="15" type="ORF">E0L20_01940</name>
    <name evidence="16" type="ORF">VPX56_12765</name>
</gene>
<evidence type="ECO:0000256" key="5">
    <source>
        <dbReference type="ARBA" id="ARBA00022532"/>
    </source>
</evidence>
<dbReference type="GO" id="GO:0003723">
    <property type="term" value="F:RNA binding"/>
    <property type="evidence" value="ECO:0007669"/>
    <property type="project" value="UniProtKB-KW"/>
</dbReference>
<organism evidence="15 17">
    <name type="scientific">Enterobacter wuhouensis</name>
    <dbReference type="NCBI Taxonomy" id="2529381"/>
    <lineage>
        <taxon>Bacteria</taxon>
        <taxon>Pseudomonadati</taxon>
        <taxon>Pseudomonadota</taxon>
        <taxon>Gammaproteobacteria</taxon>
        <taxon>Enterobacterales</taxon>
        <taxon>Enterobacteriaceae</taxon>
        <taxon>Enterobacter</taxon>
    </lineage>
</organism>
<comment type="pathway">
    <text evidence="2">Carbohydrate metabolism; tricarboxylic acid cycle; isocitrate from oxaloacetate: step 2/2.</text>
</comment>
<dbReference type="EMBL" id="CP142124">
    <property type="protein sequence ID" value="WRW29692.1"/>
    <property type="molecule type" value="Genomic_DNA"/>
</dbReference>
<dbReference type="Pfam" id="PF00330">
    <property type="entry name" value="Aconitase"/>
    <property type="match status" value="1"/>
</dbReference>
<dbReference type="SUPFAM" id="SSF52016">
    <property type="entry name" value="LeuD/IlvD-like"/>
    <property type="match status" value="1"/>
</dbReference>
<dbReference type="Proteomes" id="UP000291424">
    <property type="component" value="Unassembled WGS sequence"/>
</dbReference>
<evidence type="ECO:0000313" key="16">
    <source>
        <dbReference type="EMBL" id="WRW29692.1"/>
    </source>
</evidence>
<reference evidence="15 17" key="1">
    <citation type="submission" date="2019-02" db="EMBL/GenBank/DDBJ databases">
        <title>The draft genome of Enterobacter spp. strains.</title>
        <authorList>
            <person name="Wang C."/>
            <person name="Feng Y."/>
            <person name="Zong Z."/>
        </authorList>
    </citation>
    <scope>NUCLEOTIDE SEQUENCE [LARGE SCALE GENOMIC DNA]</scope>
    <source>
        <strain evidence="15 17">WCHEW120002</strain>
    </source>
</reference>
<dbReference type="EMBL" id="SJOO01000001">
    <property type="protein sequence ID" value="TCB94857.1"/>
    <property type="molecule type" value="Genomic_DNA"/>
</dbReference>
<dbReference type="InterPro" id="IPR000573">
    <property type="entry name" value="AconitaseA/IPMdHydase_ssu_swvl"/>
</dbReference>
<keyword evidence="9 12" id="KW-0411">Iron-sulfur</keyword>
<evidence type="ECO:0000313" key="15">
    <source>
        <dbReference type="EMBL" id="TCB94857.1"/>
    </source>
</evidence>
<evidence type="ECO:0000256" key="2">
    <source>
        <dbReference type="ARBA" id="ARBA00004717"/>
    </source>
</evidence>
<dbReference type="PROSITE" id="PS00450">
    <property type="entry name" value="ACONITASE_1"/>
    <property type="match status" value="1"/>
</dbReference>
<dbReference type="Gene3D" id="3.30.499.10">
    <property type="entry name" value="Aconitase, domain 3"/>
    <property type="match status" value="2"/>
</dbReference>
<evidence type="ECO:0000259" key="13">
    <source>
        <dbReference type="Pfam" id="PF00330"/>
    </source>
</evidence>
<comment type="function">
    <text evidence="12">Catalyzes the isomerization of citrate to isocitrate via cis-aconitate.</text>
</comment>
<sequence>MSLTLREASKDTLQAENKTWHYYSLPLASKTLGDISRLPKSLKVLLENLLRWQDEDSVTSEDIHALAGWLKDAHADREIAYRPARVLMQDFTGVPAVVDLAAMREAVKRLGGDTAKVNPLSPVDLVIDHSVTVDRFGDDDAFGENVRLEMERNHERYVFLKWGQQAFSRFSVVPPGTGICHQVNLEYLGKAVWSELQDKEWVAYPDTLVGTDSHTTMINGLGVLGWGVGGIEAEAAMLGQPVSMLIPDVVGFKLTGKLSEGITATDLVLTVTQMLRKHGVVGKFVEFYGDGLDSLPLADRATIANMAPEYGATCGFFPIDSVTLEYMRLSGRSEEQVALVEAYTKAQGMWRNPGDEPVFTSSLELDMGSVEASLAGPKRPQDRVALNNVPKAFAASNELEVNSSQKDRHPVDYVMNGHQYQLPDGAVVIAAITSCTNTSNPSVLMAAGLLAKKAVELGLKPQPWVKASLAPGSKVVSDYLAQARLTPYLDELGFNLVGYGCTTCIGNSGPLPEPIEVAIKQGDLTVGAVLSGNRNFEGRIHPLVKTNWLASPPLVVAYALAGNMNINLATDPIGHDRKNEPVYLKDIWPSSREIARAVEKVSTDMFRKEYAEVFEGTPEWKEIKVVGSDTYDWQADSTYIRLSPFFDEMLADPAPLKDIHGARVLAMLGDSVTTDHISPAGSIKADSPAGRYLQGRGVERRDFNSYGSRRGNHEVMMRGTFANIRIRNEMVPGVEGGMTRHLPGTEVVSIYDAAVKYQKEGTPLAVIAGKEYGSGSSRDWAAKGPRLLGVRVVIAESFERIHRSNLIGMGILPLEFPQGVTRKTLGLTGEEQIDISGLQSLQPGKTVPVKLTRADGKTEVLECRCRIDTATELTYYQNDGILHYVIRKMLD</sequence>
<dbReference type="InterPro" id="IPR044137">
    <property type="entry name" value="AcnA_IRP_Swivel"/>
</dbReference>
<evidence type="ECO:0000313" key="17">
    <source>
        <dbReference type="Proteomes" id="UP000291424"/>
    </source>
</evidence>
<dbReference type="Gene3D" id="3.20.19.10">
    <property type="entry name" value="Aconitase, domain 4"/>
    <property type="match status" value="1"/>
</dbReference>
<dbReference type="GO" id="GO:0051539">
    <property type="term" value="F:4 iron, 4 sulfur cluster binding"/>
    <property type="evidence" value="ECO:0007669"/>
    <property type="project" value="UniProtKB-KW"/>
</dbReference>
<dbReference type="InterPro" id="IPR006249">
    <property type="entry name" value="Aconitase/IRP2"/>
</dbReference>
<dbReference type="PANTHER" id="PTHR11670">
    <property type="entry name" value="ACONITASE/IRON-RESPONSIVE ELEMENT FAMILY MEMBER"/>
    <property type="match status" value="1"/>
</dbReference>
<comment type="similarity">
    <text evidence="3 12">Belongs to the aconitase/IPM isomerase family.</text>
</comment>
<dbReference type="OrthoDB" id="9764318at2"/>
<dbReference type="CDD" id="cd01586">
    <property type="entry name" value="AcnA_IRP"/>
    <property type="match status" value="1"/>
</dbReference>
<dbReference type="InterPro" id="IPR018136">
    <property type="entry name" value="Aconitase_4Fe-4S_BS"/>
</dbReference>
<evidence type="ECO:0000256" key="7">
    <source>
        <dbReference type="ARBA" id="ARBA00022884"/>
    </source>
</evidence>
<evidence type="ECO:0000259" key="14">
    <source>
        <dbReference type="Pfam" id="PF00694"/>
    </source>
</evidence>
<dbReference type="Gene3D" id="6.10.190.10">
    <property type="match status" value="1"/>
</dbReference>
<dbReference type="GO" id="GO:0003994">
    <property type="term" value="F:aconitate hydratase activity"/>
    <property type="evidence" value="ECO:0007669"/>
    <property type="project" value="UniProtKB-EC"/>
</dbReference>
<keyword evidence="5" id="KW-0816">Tricarboxylic acid cycle</keyword>
<dbReference type="UniPathway" id="UPA00223">
    <property type="reaction ID" value="UER00718"/>
</dbReference>
<evidence type="ECO:0000256" key="12">
    <source>
        <dbReference type="RuleBase" id="RU361275"/>
    </source>
</evidence>
<dbReference type="InterPro" id="IPR001030">
    <property type="entry name" value="Acoase/IPM_deHydtase_lsu_aba"/>
</dbReference>
<accession>A0A4R0GEA3</accession>
<keyword evidence="4 12" id="KW-0004">4Fe-4S</keyword>
<evidence type="ECO:0000256" key="3">
    <source>
        <dbReference type="ARBA" id="ARBA00007185"/>
    </source>
</evidence>
<feature type="domain" description="Aconitase A/isopropylmalate dehydratase small subunit swivel" evidence="14">
    <location>
        <begin position="691"/>
        <end position="818"/>
    </location>
</feature>
<dbReference type="Pfam" id="PF00694">
    <property type="entry name" value="Aconitase_C"/>
    <property type="match status" value="1"/>
</dbReference>
<dbReference type="SUPFAM" id="SSF53732">
    <property type="entry name" value="Aconitase iron-sulfur domain"/>
    <property type="match status" value="1"/>
</dbReference>
<dbReference type="InterPro" id="IPR036008">
    <property type="entry name" value="Aconitase_4Fe-4S_dom"/>
</dbReference>
<dbReference type="FunFam" id="3.30.499.10:FF:000002">
    <property type="entry name" value="Aconitate hydratase"/>
    <property type="match status" value="1"/>
</dbReference>